<evidence type="ECO:0000313" key="2">
    <source>
        <dbReference type="Proteomes" id="UP000557566"/>
    </source>
</evidence>
<accession>A0A8H4PP88</accession>
<dbReference type="AlphaFoldDB" id="A0A8H4PP88"/>
<dbReference type="EMBL" id="JAAVMX010000007">
    <property type="protein sequence ID" value="KAF4506770.1"/>
    <property type="molecule type" value="Genomic_DNA"/>
</dbReference>
<reference evidence="1 2" key="1">
    <citation type="journal article" date="2020" name="Genome Biol. Evol.">
        <title>A new high-quality draft genome assembly of the Chinese cordyceps Ophiocordyceps sinensis.</title>
        <authorList>
            <person name="Shu R."/>
            <person name="Zhang J."/>
            <person name="Meng Q."/>
            <person name="Zhang H."/>
            <person name="Zhou G."/>
            <person name="Li M."/>
            <person name="Wu P."/>
            <person name="Zhao Y."/>
            <person name="Chen C."/>
            <person name="Qin Q."/>
        </authorList>
    </citation>
    <scope>NUCLEOTIDE SEQUENCE [LARGE SCALE GENOMIC DNA]</scope>
    <source>
        <strain evidence="1 2">IOZ07</strain>
    </source>
</reference>
<organism evidence="1 2">
    <name type="scientific">Ophiocordyceps sinensis</name>
    <dbReference type="NCBI Taxonomy" id="72228"/>
    <lineage>
        <taxon>Eukaryota</taxon>
        <taxon>Fungi</taxon>
        <taxon>Dikarya</taxon>
        <taxon>Ascomycota</taxon>
        <taxon>Pezizomycotina</taxon>
        <taxon>Sordariomycetes</taxon>
        <taxon>Hypocreomycetidae</taxon>
        <taxon>Hypocreales</taxon>
        <taxon>Ophiocordycipitaceae</taxon>
        <taxon>Ophiocordyceps</taxon>
    </lineage>
</organism>
<keyword evidence="2" id="KW-1185">Reference proteome</keyword>
<proteinExistence type="predicted"/>
<gene>
    <name evidence="1" type="ORF">G6O67_006819</name>
</gene>
<sequence length="118" mass="12425">MVGIPGCLLAHFDMPVMLVDNAALATRVPTAAASGILASRTAASEFAASFWTRLVGTGFAPDQSLDASSLDADDATSIKSSKSGVNAHFHQRLDLTHGKSPRSLRVRSGRFSELLRGL</sequence>
<evidence type="ECO:0000313" key="1">
    <source>
        <dbReference type="EMBL" id="KAF4506770.1"/>
    </source>
</evidence>
<dbReference type="Proteomes" id="UP000557566">
    <property type="component" value="Unassembled WGS sequence"/>
</dbReference>
<comment type="caution">
    <text evidence="1">The sequence shown here is derived from an EMBL/GenBank/DDBJ whole genome shotgun (WGS) entry which is preliminary data.</text>
</comment>
<name>A0A8H4PP88_9HYPO</name>
<protein>
    <submittedName>
        <fullName evidence="1">Uncharacterized protein</fullName>
    </submittedName>
</protein>